<keyword evidence="1" id="KW-0067">ATP-binding</keyword>
<dbReference type="STRING" id="34508.A0A4U5MLE8"/>
<dbReference type="SUPFAM" id="SSF56112">
    <property type="entry name" value="Protein kinase-like (PK-like)"/>
    <property type="match status" value="1"/>
</dbReference>
<dbReference type="InterPro" id="IPR050235">
    <property type="entry name" value="CK1_Ser-Thr_kinase"/>
</dbReference>
<reference evidence="3 4" key="2">
    <citation type="journal article" date="2019" name="G3 (Bethesda)">
        <title>Hybrid Assembly of the Genome of the Entomopathogenic Nematode Steinernema carpocapsae Identifies the X-Chromosome.</title>
        <authorList>
            <person name="Serra L."/>
            <person name="Macchietto M."/>
            <person name="Macias-Munoz A."/>
            <person name="McGill C.J."/>
            <person name="Rodriguez I.M."/>
            <person name="Rodriguez B."/>
            <person name="Murad R."/>
            <person name="Mortazavi A."/>
        </authorList>
    </citation>
    <scope>NUCLEOTIDE SEQUENCE [LARGE SCALE GENOMIC DNA]</scope>
    <source>
        <strain evidence="3 4">ALL</strain>
    </source>
</reference>
<reference evidence="3 4" key="1">
    <citation type="journal article" date="2015" name="Genome Biol.">
        <title>Comparative genomics of Steinernema reveals deeply conserved gene regulatory networks.</title>
        <authorList>
            <person name="Dillman A.R."/>
            <person name="Macchietto M."/>
            <person name="Porter C.F."/>
            <person name="Rogers A."/>
            <person name="Williams B."/>
            <person name="Antoshechkin I."/>
            <person name="Lee M.M."/>
            <person name="Goodwin Z."/>
            <person name="Lu X."/>
            <person name="Lewis E.E."/>
            <person name="Goodrich-Blair H."/>
            <person name="Stock S.P."/>
            <person name="Adams B.J."/>
            <person name="Sternberg P.W."/>
            <person name="Mortazavi A."/>
        </authorList>
    </citation>
    <scope>NUCLEOTIDE SEQUENCE [LARGE SCALE GENOMIC DNA]</scope>
    <source>
        <strain evidence="3 4">ALL</strain>
    </source>
</reference>
<dbReference type="SMART" id="SM00220">
    <property type="entry name" value="S_TKc"/>
    <property type="match status" value="1"/>
</dbReference>
<protein>
    <recommendedName>
        <fullName evidence="2">Protein kinase domain-containing protein</fullName>
    </recommendedName>
</protein>
<name>A0A4U5MLE8_STECR</name>
<dbReference type="GO" id="GO:0004672">
    <property type="term" value="F:protein kinase activity"/>
    <property type="evidence" value="ECO:0007669"/>
    <property type="project" value="InterPro"/>
</dbReference>
<proteinExistence type="predicted"/>
<evidence type="ECO:0000313" key="4">
    <source>
        <dbReference type="Proteomes" id="UP000298663"/>
    </source>
</evidence>
<dbReference type="PROSITE" id="PS00107">
    <property type="entry name" value="PROTEIN_KINASE_ATP"/>
    <property type="match status" value="1"/>
</dbReference>
<feature type="domain" description="Protein kinase" evidence="2">
    <location>
        <begin position="81"/>
        <end position="384"/>
    </location>
</feature>
<comment type="caution">
    <text evidence="3">The sequence shown here is derived from an EMBL/GenBank/DDBJ whole genome shotgun (WGS) entry which is preliminary data.</text>
</comment>
<organism evidence="3 4">
    <name type="scientific">Steinernema carpocapsae</name>
    <name type="common">Entomopathogenic nematode</name>
    <dbReference type="NCBI Taxonomy" id="34508"/>
    <lineage>
        <taxon>Eukaryota</taxon>
        <taxon>Metazoa</taxon>
        <taxon>Ecdysozoa</taxon>
        <taxon>Nematoda</taxon>
        <taxon>Chromadorea</taxon>
        <taxon>Rhabditida</taxon>
        <taxon>Tylenchina</taxon>
        <taxon>Panagrolaimomorpha</taxon>
        <taxon>Strongyloidoidea</taxon>
        <taxon>Steinernematidae</taxon>
        <taxon>Steinernema</taxon>
    </lineage>
</organism>
<sequence length="384" mass="44590">MISQERDSRLNLNEITNMCHLTISDSKESVAKKGSSLINRRKKPFTKSKVRLEDEQQQQVELDANGTLVNGTAFKGQRRIYNVVCLLGSGGFGDVYLMSDAKGFSYAMKTERVNETSKMRSRLKMEISVYQKVKEQKRTKPETVAHLLFMYDHGRTTDFRWFVMTFTGKSIEDKIKLGKISFRTAVRLSIETFEGITELHKLGFIHRDIKPANHVVGYEKKRCTVYLMDHGMASVFATDLKDVPEQSQYKFLGTMAYAPRASHLGKPQCRRDDLESWLYMCLEFFKLTNLAWSEEADPTECYKMKQQFFGNPRSFQMTRVPDCFFDFTAMLDKIGIIEEPDYEKFREPMRQLANGERLDFTEKFEWDGADDKKTRPKLRVAKTA</sequence>
<dbReference type="InterPro" id="IPR011009">
    <property type="entry name" value="Kinase-like_dom_sf"/>
</dbReference>
<dbReference type="PROSITE" id="PS50011">
    <property type="entry name" value="PROTEIN_KINASE_DOM"/>
    <property type="match status" value="1"/>
</dbReference>
<dbReference type="InterPro" id="IPR017441">
    <property type="entry name" value="Protein_kinase_ATP_BS"/>
</dbReference>
<evidence type="ECO:0000313" key="3">
    <source>
        <dbReference type="EMBL" id="TKR70264.1"/>
    </source>
</evidence>
<evidence type="ECO:0000256" key="1">
    <source>
        <dbReference type="PROSITE-ProRule" id="PRU10141"/>
    </source>
</evidence>
<dbReference type="AlphaFoldDB" id="A0A4U5MLE8"/>
<feature type="binding site" evidence="1">
    <location>
        <position position="109"/>
    </location>
    <ligand>
        <name>ATP</name>
        <dbReference type="ChEBI" id="CHEBI:30616"/>
    </ligand>
</feature>
<dbReference type="Gene3D" id="1.10.510.10">
    <property type="entry name" value="Transferase(Phosphotransferase) domain 1"/>
    <property type="match status" value="1"/>
</dbReference>
<dbReference type="PANTHER" id="PTHR11909">
    <property type="entry name" value="CASEIN KINASE-RELATED"/>
    <property type="match status" value="1"/>
</dbReference>
<gene>
    <name evidence="3" type="ORF">L596_022309</name>
</gene>
<dbReference type="InterPro" id="IPR000719">
    <property type="entry name" value="Prot_kinase_dom"/>
</dbReference>
<dbReference type="Proteomes" id="UP000298663">
    <property type="component" value="Unassembled WGS sequence"/>
</dbReference>
<dbReference type="EMBL" id="AZBU02000007">
    <property type="protein sequence ID" value="TKR70264.1"/>
    <property type="molecule type" value="Genomic_DNA"/>
</dbReference>
<dbReference type="OrthoDB" id="5869605at2759"/>
<accession>A0A4U5MLE8</accession>
<keyword evidence="4" id="KW-1185">Reference proteome</keyword>
<evidence type="ECO:0000259" key="2">
    <source>
        <dbReference type="PROSITE" id="PS50011"/>
    </source>
</evidence>
<dbReference type="Pfam" id="PF00069">
    <property type="entry name" value="Pkinase"/>
    <property type="match status" value="1"/>
</dbReference>
<keyword evidence="1" id="KW-0547">Nucleotide-binding</keyword>
<dbReference type="GO" id="GO:0005524">
    <property type="term" value="F:ATP binding"/>
    <property type="evidence" value="ECO:0007669"/>
    <property type="project" value="UniProtKB-UniRule"/>
</dbReference>